<reference evidence="2 3" key="1">
    <citation type="journal article" date="2023" name="Plants (Basel)">
        <title>Bridging the Gap: Combining Genomics and Transcriptomics Approaches to Understand Stylosanthes scabra, an Orphan Legume from the Brazilian Caatinga.</title>
        <authorList>
            <person name="Ferreira-Neto J.R.C."/>
            <person name="da Silva M.D."/>
            <person name="Binneck E."/>
            <person name="de Melo N.F."/>
            <person name="da Silva R.H."/>
            <person name="de Melo A.L.T.M."/>
            <person name="Pandolfi V."/>
            <person name="Bustamante F.O."/>
            <person name="Brasileiro-Vidal A.C."/>
            <person name="Benko-Iseppon A.M."/>
        </authorList>
    </citation>
    <scope>NUCLEOTIDE SEQUENCE [LARGE SCALE GENOMIC DNA]</scope>
    <source>
        <tissue evidence="2">Leaves</tissue>
    </source>
</reference>
<proteinExistence type="predicted"/>
<feature type="region of interest" description="Disordered" evidence="1">
    <location>
        <begin position="1"/>
        <end position="21"/>
    </location>
</feature>
<name>A0ABU6V9R8_9FABA</name>
<gene>
    <name evidence="2" type="ORF">PIB30_019507</name>
</gene>
<evidence type="ECO:0000256" key="1">
    <source>
        <dbReference type="SAM" id="MobiDB-lite"/>
    </source>
</evidence>
<keyword evidence="3" id="KW-1185">Reference proteome</keyword>
<comment type="caution">
    <text evidence="2">The sequence shown here is derived from an EMBL/GenBank/DDBJ whole genome shotgun (WGS) entry which is preliminary data.</text>
</comment>
<evidence type="ECO:0000313" key="2">
    <source>
        <dbReference type="EMBL" id="MED6169213.1"/>
    </source>
</evidence>
<dbReference type="Proteomes" id="UP001341840">
    <property type="component" value="Unassembled WGS sequence"/>
</dbReference>
<evidence type="ECO:0000313" key="3">
    <source>
        <dbReference type="Proteomes" id="UP001341840"/>
    </source>
</evidence>
<feature type="region of interest" description="Disordered" evidence="1">
    <location>
        <begin position="56"/>
        <end position="129"/>
    </location>
</feature>
<feature type="compositionally biased region" description="Polar residues" evidence="1">
    <location>
        <begin position="112"/>
        <end position="129"/>
    </location>
</feature>
<sequence length="180" mass="20253">MSNPHTHSAAPCLPILSPFPPRRRRPPRFSALLLPPSVQNSSVFFLLRPVIHRRRTFAQSQQRRPSQPHPCQRRRPFPAPAPSQSNPRQRRRAVEPSAVASRRIPARPSVPAPSNSQPATPSIKSATASTRPARIIVLSNFQRTDVSQSAIRVNVLLTNQNPGITEHWNQAFNRWNPQCI</sequence>
<protein>
    <submittedName>
        <fullName evidence="2">Uncharacterized protein</fullName>
    </submittedName>
</protein>
<organism evidence="2 3">
    <name type="scientific">Stylosanthes scabra</name>
    <dbReference type="NCBI Taxonomy" id="79078"/>
    <lineage>
        <taxon>Eukaryota</taxon>
        <taxon>Viridiplantae</taxon>
        <taxon>Streptophyta</taxon>
        <taxon>Embryophyta</taxon>
        <taxon>Tracheophyta</taxon>
        <taxon>Spermatophyta</taxon>
        <taxon>Magnoliopsida</taxon>
        <taxon>eudicotyledons</taxon>
        <taxon>Gunneridae</taxon>
        <taxon>Pentapetalae</taxon>
        <taxon>rosids</taxon>
        <taxon>fabids</taxon>
        <taxon>Fabales</taxon>
        <taxon>Fabaceae</taxon>
        <taxon>Papilionoideae</taxon>
        <taxon>50 kb inversion clade</taxon>
        <taxon>dalbergioids sensu lato</taxon>
        <taxon>Dalbergieae</taxon>
        <taxon>Pterocarpus clade</taxon>
        <taxon>Stylosanthes</taxon>
    </lineage>
</organism>
<accession>A0ABU6V9R8</accession>
<dbReference type="EMBL" id="JASCZI010151095">
    <property type="protein sequence ID" value="MED6169213.1"/>
    <property type="molecule type" value="Genomic_DNA"/>
</dbReference>